<organism evidence="2 3">
    <name type="scientific">Rhizocola hellebori</name>
    <dbReference type="NCBI Taxonomy" id="1392758"/>
    <lineage>
        <taxon>Bacteria</taxon>
        <taxon>Bacillati</taxon>
        <taxon>Actinomycetota</taxon>
        <taxon>Actinomycetes</taxon>
        <taxon>Micromonosporales</taxon>
        <taxon>Micromonosporaceae</taxon>
        <taxon>Rhizocola</taxon>
    </lineage>
</organism>
<comment type="caution">
    <text evidence="2">The sequence shown here is derived from an EMBL/GenBank/DDBJ whole genome shotgun (WGS) entry which is preliminary data.</text>
</comment>
<evidence type="ECO:0000259" key="1">
    <source>
        <dbReference type="Pfam" id="PF04149"/>
    </source>
</evidence>
<evidence type="ECO:0000313" key="2">
    <source>
        <dbReference type="EMBL" id="GIH11736.1"/>
    </source>
</evidence>
<dbReference type="EMBL" id="BONY01000160">
    <property type="protein sequence ID" value="GIH11736.1"/>
    <property type="molecule type" value="Genomic_DNA"/>
</dbReference>
<dbReference type="Pfam" id="PF04149">
    <property type="entry name" value="DUF397"/>
    <property type="match status" value="1"/>
</dbReference>
<proteinExistence type="predicted"/>
<gene>
    <name evidence="2" type="ORF">Rhe02_98030</name>
</gene>
<name>A0A8J3QMG4_9ACTN</name>
<dbReference type="InterPro" id="IPR007278">
    <property type="entry name" value="DUF397"/>
</dbReference>
<evidence type="ECO:0000313" key="3">
    <source>
        <dbReference type="Proteomes" id="UP000612899"/>
    </source>
</evidence>
<sequence>MDKRELFEGATWRKGGGSDTGGCVEVAYAQGFIGVRDSKDQGEGPIHVYTEHEWTVFIAGVANGEFDLDRLAG</sequence>
<dbReference type="AlphaFoldDB" id="A0A8J3QMG4"/>
<feature type="domain" description="DUF397" evidence="1">
    <location>
        <begin position="10"/>
        <end position="61"/>
    </location>
</feature>
<protein>
    <recommendedName>
        <fullName evidence="1">DUF397 domain-containing protein</fullName>
    </recommendedName>
</protein>
<dbReference type="Proteomes" id="UP000612899">
    <property type="component" value="Unassembled WGS sequence"/>
</dbReference>
<reference evidence="2" key="1">
    <citation type="submission" date="2021-01" db="EMBL/GenBank/DDBJ databases">
        <title>Whole genome shotgun sequence of Rhizocola hellebori NBRC 109834.</title>
        <authorList>
            <person name="Komaki H."/>
            <person name="Tamura T."/>
        </authorList>
    </citation>
    <scope>NUCLEOTIDE SEQUENCE</scope>
    <source>
        <strain evidence="2">NBRC 109834</strain>
    </source>
</reference>
<dbReference type="RefSeq" id="WP_203915457.1">
    <property type="nucleotide sequence ID" value="NZ_BONY01000160.1"/>
</dbReference>
<accession>A0A8J3QMG4</accession>
<keyword evidence="3" id="KW-1185">Reference proteome</keyword>